<dbReference type="Gene3D" id="3.30.700.10">
    <property type="entry name" value="Glycoprotein, Type 4 Pilin"/>
    <property type="match status" value="1"/>
</dbReference>
<dbReference type="RefSeq" id="WP_021661407.1">
    <property type="nucleotide sequence ID" value="NZ_FQVY01000006.1"/>
</dbReference>
<dbReference type="SUPFAM" id="SSF54523">
    <property type="entry name" value="Pili subunits"/>
    <property type="match status" value="1"/>
</dbReference>
<keyword evidence="5" id="KW-1185">Reference proteome</keyword>
<comment type="caution">
    <text evidence="3">The sequence shown here is derived from an EMBL/GenBank/DDBJ whole genome shotgun (WGS) entry which is preliminary data.</text>
</comment>
<dbReference type="Proteomes" id="UP000184089">
    <property type="component" value="Unassembled WGS sequence"/>
</dbReference>
<evidence type="ECO:0000256" key="1">
    <source>
        <dbReference type="SAM" id="Phobius"/>
    </source>
</evidence>
<reference evidence="3" key="2">
    <citation type="submission" date="2016-11" db="EMBL/GenBank/DDBJ databases">
        <authorList>
            <person name="Varghese N."/>
            <person name="Submissions S."/>
        </authorList>
    </citation>
    <scope>NUCLEOTIDE SEQUENCE</scope>
    <source>
        <strain evidence="3">DSM 4029</strain>
    </source>
</reference>
<keyword evidence="1" id="KW-1133">Transmembrane helix</keyword>
<keyword evidence="1" id="KW-0472">Membrane</keyword>
<feature type="transmembrane region" description="Helical" evidence="1">
    <location>
        <begin position="20"/>
        <end position="44"/>
    </location>
</feature>
<dbReference type="InterPro" id="IPR045584">
    <property type="entry name" value="Pilin-like"/>
</dbReference>
<proteinExistence type="predicted"/>
<sequence length="286" mass="31158">MTEKTNAGNGRGRPKGFTLVEVIVVLVILAVLAALLIPSMVGWIDKAHKRACEVSKAGLARDLQAEEIYQTGGGGKLTTSQLQELAQTSEFYCKQGGVYHVLRDGAGEIQVVCPLHDSAYTFDMSEVIRNLMANPGSEELKALFQSFTGAGKYIDSTSKQGTNREKLEGALKEAGFDLQAQGVQSWSFQGVGSGQFLLYWTTESLADYPVGSQVKVMRYNSRRGTYTAGYVTVQETQLEGKGEYYPVLGRGDASWSEFTDIPQSDADKQQFDAIYQVFGQMPAGAN</sequence>
<evidence type="ECO:0000313" key="5">
    <source>
        <dbReference type="Proteomes" id="UP000474718"/>
    </source>
</evidence>
<evidence type="ECO:0000313" key="4">
    <source>
        <dbReference type="Proteomes" id="UP000184089"/>
    </source>
</evidence>
<reference evidence="4" key="1">
    <citation type="submission" date="2016-11" db="EMBL/GenBank/DDBJ databases">
        <authorList>
            <person name="Jaros S."/>
            <person name="Januszkiewicz K."/>
            <person name="Wedrychowicz H."/>
        </authorList>
    </citation>
    <scope>NUCLEOTIDE SEQUENCE [LARGE SCALE GENOMIC DNA]</scope>
    <source>
        <strain evidence="4">DSM 4029</strain>
    </source>
</reference>
<reference evidence="2 5" key="3">
    <citation type="journal article" date="2019" name="Nat. Med.">
        <title>A library of human gut bacterial isolates paired with longitudinal multiomics data enables mechanistic microbiome research.</title>
        <authorList>
            <person name="Poyet M."/>
            <person name="Groussin M."/>
            <person name="Gibbons S.M."/>
            <person name="Avila-Pacheco J."/>
            <person name="Jiang X."/>
            <person name="Kearney S.M."/>
            <person name="Perrotta A.R."/>
            <person name="Berdy B."/>
            <person name="Zhao S."/>
            <person name="Lieberman T.D."/>
            <person name="Swanson P.K."/>
            <person name="Smith M."/>
            <person name="Roesemann S."/>
            <person name="Alexander J.E."/>
            <person name="Rich S.A."/>
            <person name="Livny J."/>
            <person name="Vlamakis H."/>
            <person name="Clish C."/>
            <person name="Bullock K."/>
            <person name="Deik A."/>
            <person name="Scott J."/>
            <person name="Pierce K.A."/>
            <person name="Xavier R.J."/>
            <person name="Alm E.J."/>
        </authorList>
    </citation>
    <scope>NUCLEOTIDE SEQUENCE [LARGE SCALE GENOMIC DNA]</scope>
    <source>
        <strain evidence="2 5">BIOML-A2</strain>
    </source>
</reference>
<protein>
    <submittedName>
        <fullName evidence="3">Prepilin-type N-terminal cleavage/methylation domain-containing protein</fullName>
    </submittedName>
</protein>
<accession>A0AAQ1MGE2</accession>
<dbReference type="InterPro" id="IPR012902">
    <property type="entry name" value="N_methyl_site"/>
</dbReference>
<organism evidence="3 4">
    <name type="scientific">Bittarella massiliensis</name>
    <name type="common">ex Durand et al. 2017</name>
    <dbReference type="NCBI Taxonomy" id="1720313"/>
    <lineage>
        <taxon>Bacteria</taxon>
        <taxon>Bacillati</taxon>
        <taxon>Bacillota</taxon>
        <taxon>Clostridia</taxon>
        <taxon>Eubacteriales</taxon>
        <taxon>Oscillospiraceae</taxon>
        <taxon>Bittarella (ex Durand et al. 2017)</taxon>
    </lineage>
</organism>
<dbReference type="AlphaFoldDB" id="A0AAQ1MGE2"/>
<dbReference type="EMBL" id="WWVX01000001">
    <property type="protein sequence ID" value="MZL68314.1"/>
    <property type="molecule type" value="Genomic_DNA"/>
</dbReference>
<dbReference type="PROSITE" id="PS00409">
    <property type="entry name" value="PROKAR_NTER_METHYL"/>
    <property type="match status" value="1"/>
</dbReference>
<dbReference type="Proteomes" id="UP000474718">
    <property type="component" value="Unassembled WGS sequence"/>
</dbReference>
<dbReference type="NCBIfam" id="TIGR02532">
    <property type="entry name" value="IV_pilin_GFxxxE"/>
    <property type="match status" value="1"/>
</dbReference>
<name>A0AAQ1MGE2_9FIRM</name>
<keyword evidence="1" id="KW-0812">Transmembrane</keyword>
<evidence type="ECO:0000313" key="2">
    <source>
        <dbReference type="EMBL" id="MZL68314.1"/>
    </source>
</evidence>
<dbReference type="Pfam" id="PF07963">
    <property type="entry name" value="N_methyl"/>
    <property type="match status" value="1"/>
</dbReference>
<dbReference type="EMBL" id="FQVY01000006">
    <property type="protein sequence ID" value="SHG62582.1"/>
    <property type="molecule type" value="Genomic_DNA"/>
</dbReference>
<evidence type="ECO:0000313" key="3">
    <source>
        <dbReference type="EMBL" id="SHG62582.1"/>
    </source>
</evidence>
<gene>
    <name evidence="2" type="ORF">GT747_00800</name>
    <name evidence="3" type="ORF">SAMN05444424_2852</name>
</gene>